<keyword evidence="2" id="KW-0378">Hydrolase</keyword>
<accession>A0A1C7N746</accession>
<sequence>MLPSTVLRTPELVQKVFKVSLKSFMTAGGYDSVVLPGLKILTTEEGRVRAELEVEKKHLNRLGSVHGGLLATIVDVAGSLAIASKGLYATGVSTDINISYISGVKQGEKINIDARVDKLGKTLAFTSVELSNKGRLVALGRHNKFVAQAYGHAENILKK</sequence>
<comment type="caution">
    <text evidence="4">The sequence shown here is derived from an EMBL/GenBank/DDBJ whole genome shotgun (WGS) entry which is preliminary data.</text>
</comment>
<name>A0A1C7N746_9FUNG</name>
<reference evidence="4 5" key="1">
    <citation type="submission" date="2016-03" db="EMBL/GenBank/DDBJ databases">
        <title>Choanephora cucurbitarum.</title>
        <authorList>
            <person name="Min B."/>
            <person name="Park H."/>
            <person name="Park J.-H."/>
            <person name="Shin H.-D."/>
            <person name="Choi I.-G."/>
        </authorList>
    </citation>
    <scope>NUCLEOTIDE SEQUENCE [LARGE SCALE GENOMIC DNA]</scope>
    <source>
        <strain evidence="4 5">KUS-F28377</strain>
    </source>
</reference>
<organism evidence="4 5">
    <name type="scientific">Choanephora cucurbitarum</name>
    <dbReference type="NCBI Taxonomy" id="101091"/>
    <lineage>
        <taxon>Eukaryota</taxon>
        <taxon>Fungi</taxon>
        <taxon>Fungi incertae sedis</taxon>
        <taxon>Mucoromycota</taxon>
        <taxon>Mucoromycotina</taxon>
        <taxon>Mucoromycetes</taxon>
        <taxon>Mucorales</taxon>
        <taxon>Mucorineae</taxon>
        <taxon>Choanephoraceae</taxon>
        <taxon>Choanephoroideae</taxon>
        <taxon>Choanephora</taxon>
    </lineage>
</organism>
<proteinExistence type="inferred from homology"/>
<dbReference type="NCBIfam" id="TIGR00369">
    <property type="entry name" value="unchar_dom_1"/>
    <property type="match status" value="1"/>
</dbReference>
<dbReference type="InterPro" id="IPR003736">
    <property type="entry name" value="PAAI_dom"/>
</dbReference>
<dbReference type="CDD" id="cd03443">
    <property type="entry name" value="PaaI_thioesterase"/>
    <property type="match status" value="1"/>
</dbReference>
<evidence type="ECO:0000259" key="3">
    <source>
        <dbReference type="Pfam" id="PF03061"/>
    </source>
</evidence>
<evidence type="ECO:0000256" key="2">
    <source>
        <dbReference type="ARBA" id="ARBA00022801"/>
    </source>
</evidence>
<protein>
    <submittedName>
        <fullName evidence="4">Putative esterase C31F10.02</fullName>
    </submittedName>
</protein>
<keyword evidence="5" id="KW-1185">Reference proteome</keyword>
<dbReference type="FunCoup" id="A0A1C7N746">
    <property type="interactions" value="76"/>
</dbReference>
<dbReference type="FunFam" id="3.10.129.10:FF:000033">
    <property type="entry name" value="acyl-coenzyme A thioesterase 13"/>
    <property type="match status" value="1"/>
</dbReference>
<dbReference type="Proteomes" id="UP000093000">
    <property type="component" value="Unassembled WGS sequence"/>
</dbReference>
<feature type="domain" description="Thioesterase" evidence="3">
    <location>
        <begin position="63"/>
        <end position="136"/>
    </location>
</feature>
<dbReference type="STRING" id="101091.A0A1C7N746"/>
<dbReference type="InterPro" id="IPR029069">
    <property type="entry name" value="HotDog_dom_sf"/>
</dbReference>
<evidence type="ECO:0000256" key="1">
    <source>
        <dbReference type="ARBA" id="ARBA00008324"/>
    </source>
</evidence>
<dbReference type="AlphaFoldDB" id="A0A1C7N746"/>
<gene>
    <name evidence="4" type="ORF">A0J61_07063</name>
</gene>
<dbReference type="Gene3D" id="3.10.129.10">
    <property type="entry name" value="Hotdog Thioesterase"/>
    <property type="match status" value="1"/>
</dbReference>
<dbReference type="SUPFAM" id="SSF54637">
    <property type="entry name" value="Thioesterase/thiol ester dehydrase-isomerase"/>
    <property type="match status" value="1"/>
</dbReference>
<dbReference type="GO" id="GO:0047617">
    <property type="term" value="F:fatty acyl-CoA hydrolase activity"/>
    <property type="evidence" value="ECO:0007669"/>
    <property type="project" value="InterPro"/>
</dbReference>
<dbReference type="EMBL" id="LUGH01000458">
    <property type="protein sequence ID" value="OBZ84887.1"/>
    <property type="molecule type" value="Genomic_DNA"/>
</dbReference>
<dbReference type="PANTHER" id="PTHR21660">
    <property type="entry name" value="THIOESTERASE SUPERFAMILY MEMBER-RELATED"/>
    <property type="match status" value="1"/>
</dbReference>
<dbReference type="InParanoid" id="A0A1C7N746"/>
<evidence type="ECO:0000313" key="4">
    <source>
        <dbReference type="EMBL" id="OBZ84887.1"/>
    </source>
</evidence>
<dbReference type="OrthoDB" id="46529at2759"/>
<comment type="similarity">
    <text evidence="1">Belongs to the thioesterase PaaI family.</text>
</comment>
<dbReference type="InterPro" id="IPR039298">
    <property type="entry name" value="ACOT13"/>
</dbReference>
<dbReference type="InterPro" id="IPR006683">
    <property type="entry name" value="Thioestr_dom"/>
</dbReference>
<dbReference type="PANTHER" id="PTHR21660:SF1">
    <property type="entry name" value="ACYL-COENZYME A THIOESTERASE 13"/>
    <property type="match status" value="1"/>
</dbReference>
<evidence type="ECO:0000313" key="5">
    <source>
        <dbReference type="Proteomes" id="UP000093000"/>
    </source>
</evidence>
<dbReference type="Pfam" id="PF03061">
    <property type="entry name" value="4HBT"/>
    <property type="match status" value="1"/>
</dbReference>